<dbReference type="AlphaFoldDB" id="A0A1C4UC04"/>
<reference evidence="2" key="1">
    <citation type="submission" date="2016-06" db="EMBL/GenBank/DDBJ databases">
        <authorList>
            <person name="Varghese N."/>
            <person name="Submissions Spin"/>
        </authorList>
    </citation>
    <scope>NUCLEOTIDE SEQUENCE [LARGE SCALE GENOMIC DNA]</scope>
    <source>
        <strain evidence="2">DSM 44875</strain>
    </source>
</reference>
<evidence type="ECO:0000313" key="2">
    <source>
        <dbReference type="Proteomes" id="UP000198243"/>
    </source>
</evidence>
<protein>
    <recommendedName>
        <fullName evidence="3">PQQ-like domain-containing protein</fullName>
    </recommendedName>
</protein>
<dbReference type="InterPro" id="IPR011047">
    <property type="entry name" value="Quinoprotein_ADH-like_sf"/>
</dbReference>
<evidence type="ECO:0000313" key="1">
    <source>
        <dbReference type="EMBL" id="SCE69213.1"/>
    </source>
</evidence>
<name>A0A1C4UC04_9ACTN</name>
<dbReference type="RefSeq" id="WP_197701228.1">
    <property type="nucleotide sequence ID" value="NZ_LT607412.1"/>
</dbReference>
<dbReference type="EMBL" id="LT607412">
    <property type="protein sequence ID" value="SCE69213.1"/>
    <property type="molecule type" value="Genomic_DNA"/>
</dbReference>
<proteinExistence type="predicted"/>
<evidence type="ECO:0008006" key="3">
    <source>
        <dbReference type="Google" id="ProtNLM"/>
    </source>
</evidence>
<gene>
    <name evidence="1" type="ORF">GA0070607_0438</name>
</gene>
<keyword evidence="2" id="KW-1185">Reference proteome</keyword>
<organism evidence="1 2">
    <name type="scientific">Micromonospora coriariae</name>
    <dbReference type="NCBI Taxonomy" id="285665"/>
    <lineage>
        <taxon>Bacteria</taxon>
        <taxon>Bacillati</taxon>
        <taxon>Actinomycetota</taxon>
        <taxon>Actinomycetes</taxon>
        <taxon>Micromonosporales</taxon>
        <taxon>Micromonosporaceae</taxon>
        <taxon>Micromonospora</taxon>
    </lineage>
</organism>
<sequence>MRFAPHLVASFQMPSNAPRVPGMAGTADTPAVQRWPHRRLIVIRRDDELSAYDLDRLLAGDDTPAARFRAPWPRGAGGIDAVSPTLDLAVFSGQHALHAVDQTGALRWSVRHACWGSPCSSLHESYEEYAGTDEHRYPDRGSCSISADGSTVWAHVRTPLPDDAEPEYDEEWLVIDAIDGRILGRASTGTAAAGSHHVPHPNPGQMGLSIGEGQDGVPLRWGRWDGVRLTVTSIGDDDRSLIDVSPSGELLLTVAHHQGDLAVHRLSDGAVLHEVAADQLLPHPPSDTAEEPYWDYQCGFVDEHTVIASADENDEEYGRPRHWLIDAAQGEVLGRVEYPMPISESPMALGDGTWLTCGEDPFQLLLWSLPSVDRVSSTATSPSAAVE</sequence>
<accession>A0A1C4UC04</accession>
<dbReference type="Proteomes" id="UP000198243">
    <property type="component" value="Chromosome I"/>
</dbReference>
<dbReference type="SUPFAM" id="SSF50998">
    <property type="entry name" value="Quinoprotein alcohol dehydrogenase-like"/>
    <property type="match status" value="1"/>
</dbReference>